<protein>
    <submittedName>
        <fullName evidence="1">Uncharacterized protein</fullName>
    </submittedName>
</protein>
<evidence type="ECO:0000313" key="1">
    <source>
        <dbReference type="EMBL" id="GJS74855.1"/>
    </source>
</evidence>
<gene>
    <name evidence="1" type="ORF">Tco_0707696</name>
</gene>
<name>A0ABQ4YBS3_9ASTR</name>
<proteinExistence type="predicted"/>
<reference evidence="1" key="1">
    <citation type="journal article" date="2022" name="Int. J. Mol. Sci.">
        <title>Draft Genome of Tanacetum Coccineum: Genomic Comparison of Closely Related Tanacetum-Family Plants.</title>
        <authorList>
            <person name="Yamashiro T."/>
            <person name="Shiraishi A."/>
            <person name="Nakayama K."/>
            <person name="Satake H."/>
        </authorList>
    </citation>
    <scope>NUCLEOTIDE SEQUENCE</scope>
</reference>
<evidence type="ECO:0000313" key="2">
    <source>
        <dbReference type="Proteomes" id="UP001151760"/>
    </source>
</evidence>
<comment type="caution">
    <text evidence="1">The sequence shown here is derived from an EMBL/GenBank/DDBJ whole genome shotgun (WGS) entry which is preliminary data.</text>
</comment>
<dbReference type="Proteomes" id="UP001151760">
    <property type="component" value="Unassembled WGS sequence"/>
</dbReference>
<organism evidence="1 2">
    <name type="scientific">Tanacetum coccineum</name>
    <dbReference type="NCBI Taxonomy" id="301880"/>
    <lineage>
        <taxon>Eukaryota</taxon>
        <taxon>Viridiplantae</taxon>
        <taxon>Streptophyta</taxon>
        <taxon>Embryophyta</taxon>
        <taxon>Tracheophyta</taxon>
        <taxon>Spermatophyta</taxon>
        <taxon>Magnoliopsida</taxon>
        <taxon>eudicotyledons</taxon>
        <taxon>Gunneridae</taxon>
        <taxon>Pentapetalae</taxon>
        <taxon>asterids</taxon>
        <taxon>campanulids</taxon>
        <taxon>Asterales</taxon>
        <taxon>Asteraceae</taxon>
        <taxon>Asteroideae</taxon>
        <taxon>Anthemideae</taxon>
        <taxon>Anthemidinae</taxon>
        <taxon>Tanacetum</taxon>
    </lineage>
</organism>
<keyword evidence="2" id="KW-1185">Reference proteome</keyword>
<sequence length="153" mass="16571">MGLRHHSPTPQGAAVVAVPSSDRHHDGSGGDEVVLVVADLVAAVVMRSDGDGVAVVMMVRVWWLWWCRGDVDSDEGGVACHRCWWCDGVDRDDEDGVVAATSSPEKVGVRRKNPPEKFSGGLGRTGLRGGVVPEKLERREEKRENLGCDVCRV</sequence>
<dbReference type="EMBL" id="BQNB010010261">
    <property type="protein sequence ID" value="GJS74855.1"/>
    <property type="molecule type" value="Genomic_DNA"/>
</dbReference>
<accession>A0ABQ4YBS3</accession>
<reference evidence="1" key="2">
    <citation type="submission" date="2022-01" db="EMBL/GenBank/DDBJ databases">
        <authorList>
            <person name="Yamashiro T."/>
            <person name="Shiraishi A."/>
            <person name="Satake H."/>
            <person name="Nakayama K."/>
        </authorList>
    </citation>
    <scope>NUCLEOTIDE SEQUENCE</scope>
</reference>